<keyword evidence="3" id="KW-0472">Membrane</keyword>
<dbReference type="PANTHER" id="PTHR32378:SF10">
    <property type="entry name" value="GUANINE NUCLEOTIDE-BINDING PROTEIN SUBUNIT GAMMA 3"/>
    <property type="match status" value="1"/>
</dbReference>
<keyword evidence="3" id="KW-0812">Transmembrane</keyword>
<evidence type="ECO:0000259" key="4">
    <source>
        <dbReference type="SMART" id="SM01224"/>
    </source>
</evidence>
<feature type="transmembrane region" description="Helical" evidence="3">
    <location>
        <begin position="97"/>
        <end position="121"/>
    </location>
</feature>
<evidence type="ECO:0000256" key="1">
    <source>
        <dbReference type="SAM" id="Coils"/>
    </source>
</evidence>
<feature type="compositionally biased region" description="Pro residues" evidence="2">
    <location>
        <begin position="15"/>
        <end position="27"/>
    </location>
</feature>
<dbReference type="Proteomes" id="UP000701853">
    <property type="component" value="Chromosome 13"/>
</dbReference>
<keyword evidence="6" id="KW-1185">Reference proteome</keyword>
<evidence type="ECO:0000313" key="5">
    <source>
        <dbReference type="EMBL" id="KAG8471862.1"/>
    </source>
</evidence>
<dbReference type="GO" id="GO:0007186">
    <property type="term" value="P:G protein-coupled receptor signaling pathway"/>
    <property type="evidence" value="ECO:0007669"/>
    <property type="project" value="InterPro"/>
</dbReference>
<protein>
    <recommendedName>
        <fullName evidence="4">G protein gamma domain-containing protein</fullName>
    </recommendedName>
</protein>
<dbReference type="SMART" id="SM01224">
    <property type="entry name" value="G_gamma"/>
    <property type="match status" value="1"/>
</dbReference>
<dbReference type="InterPro" id="IPR015898">
    <property type="entry name" value="G-protein_gamma-like_dom"/>
</dbReference>
<evidence type="ECO:0000313" key="6">
    <source>
        <dbReference type="Proteomes" id="UP000701853"/>
    </source>
</evidence>
<feature type="region of interest" description="Disordered" evidence="2">
    <location>
        <begin position="1"/>
        <end position="27"/>
    </location>
</feature>
<dbReference type="InterPro" id="IPR055305">
    <property type="entry name" value="GG3-like"/>
</dbReference>
<reference evidence="5 6" key="1">
    <citation type="journal article" date="2021" name="bioRxiv">
        <title>The Gossypium anomalum genome as a resource for cotton improvement and evolutionary analysis of hybrid incompatibility.</title>
        <authorList>
            <person name="Grover C.E."/>
            <person name="Yuan D."/>
            <person name="Arick M.A."/>
            <person name="Miller E.R."/>
            <person name="Hu G."/>
            <person name="Peterson D.G."/>
            <person name="Wendel J.F."/>
            <person name="Udall J.A."/>
        </authorList>
    </citation>
    <scope>NUCLEOTIDE SEQUENCE [LARGE SCALE GENOMIC DNA]</scope>
    <source>
        <strain evidence="5">JFW-Udall</strain>
        <tissue evidence="5">Leaf</tissue>
    </source>
</reference>
<name>A0A8J6CEB2_9ROSI</name>
<feature type="transmembrane region" description="Helical" evidence="3">
    <location>
        <begin position="127"/>
        <end position="150"/>
    </location>
</feature>
<evidence type="ECO:0000256" key="2">
    <source>
        <dbReference type="SAM" id="MobiDB-lite"/>
    </source>
</evidence>
<comment type="caution">
    <text evidence="5">The sequence shown here is derived from an EMBL/GenBank/DDBJ whole genome shotgun (WGS) entry which is preliminary data.</text>
</comment>
<keyword evidence="3" id="KW-1133">Transmembrane helix</keyword>
<gene>
    <name evidence="5" type="ORF">CXB51_036992</name>
</gene>
<sequence>MAARSGGSSSSSVPTLPPPCPRSPPEYPDLYGKRREAAKTQMLEREISFLEEELKSVEDLQPVSRFCKEVTDFVMANSDPLIPTSRKNRKSCRFWKWLWYQFLVLLYLLCINLVSFLYVLATAGSGLTGFMSFDLCFAICSVSVVIAIYATAAHAFAAYVNAGAAVAAQRNTVRANAARVTCLHVNAARAIALHVNAAHATAIRVNAARATAIHVNAARVTVVHVNAAVYVTAVHVNAAHATVVHVNAAVYATAVLVNAAHATAVHVNAAVYVTAVHVNAAPAAQFRNGDVARFLNLLAAKRSRVAGTVAFFNSPRAQVAFAANGNVHVQK</sequence>
<organism evidence="5 6">
    <name type="scientific">Gossypium anomalum</name>
    <dbReference type="NCBI Taxonomy" id="47600"/>
    <lineage>
        <taxon>Eukaryota</taxon>
        <taxon>Viridiplantae</taxon>
        <taxon>Streptophyta</taxon>
        <taxon>Embryophyta</taxon>
        <taxon>Tracheophyta</taxon>
        <taxon>Spermatophyta</taxon>
        <taxon>Magnoliopsida</taxon>
        <taxon>eudicotyledons</taxon>
        <taxon>Gunneridae</taxon>
        <taxon>Pentapetalae</taxon>
        <taxon>rosids</taxon>
        <taxon>malvids</taxon>
        <taxon>Malvales</taxon>
        <taxon>Malvaceae</taxon>
        <taxon>Malvoideae</taxon>
        <taxon>Gossypium</taxon>
    </lineage>
</organism>
<dbReference type="EMBL" id="JAHUZN010000013">
    <property type="protein sequence ID" value="KAG8471862.1"/>
    <property type="molecule type" value="Genomic_DNA"/>
</dbReference>
<feature type="domain" description="G protein gamma" evidence="4">
    <location>
        <begin position="36"/>
        <end position="106"/>
    </location>
</feature>
<dbReference type="OrthoDB" id="1936517at2759"/>
<evidence type="ECO:0000256" key="3">
    <source>
        <dbReference type="SAM" id="Phobius"/>
    </source>
</evidence>
<accession>A0A8J6CEB2</accession>
<dbReference type="PANTHER" id="PTHR32378">
    <property type="entry name" value="GUANINE NUCLEOTIDE-BINDING PROTEIN SUBUNIT GAMMA 3"/>
    <property type="match status" value="1"/>
</dbReference>
<dbReference type="AlphaFoldDB" id="A0A8J6CEB2"/>
<proteinExistence type="predicted"/>
<keyword evidence="1" id="KW-0175">Coiled coil</keyword>
<feature type="coiled-coil region" evidence="1">
    <location>
        <begin position="33"/>
        <end position="60"/>
    </location>
</feature>
<dbReference type="Pfam" id="PF00631">
    <property type="entry name" value="G-gamma"/>
    <property type="match status" value="1"/>
</dbReference>